<evidence type="ECO:0000313" key="1">
    <source>
        <dbReference type="EMBL" id="KAE8406367.1"/>
    </source>
</evidence>
<dbReference type="AlphaFoldDB" id="A0A5N7DIV7"/>
<name>A0A5N7DIV7_9EURO</name>
<dbReference type="GeneID" id="43666077"/>
<dbReference type="RefSeq" id="XP_031943686.1">
    <property type="nucleotide sequence ID" value="XM_032081386.1"/>
</dbReference>
<accession>A0A5N7DIV7</accession>
<proteinExistence type="predicted"/>
<keyword evidence="2" id="KW-1185">Reference proteome</keyword>
<evidence type="ECO:0000313" key="2">
    <source>
        <dbReference type="Proteomes" id="UP000325579"/>
    </source>
</evidence>
<protein>
    <submittedName>
        <fullName evidence="1">Uncharacterized protein</fullName>
    </submittedName>
</protein>
<gene>
    <name evidence="1" type="ORF">BDV37DRAFT_243046</name>
</gene>
<sequence length="75" mass="8282">MDKKIVFITLSGVFTSAQKTININKPLLHFISCIINPIISASNVKKRKCSRHPLLGSSLFVPRTKASDALLRSES</sequence>
<dbReference type="EMBL" id="ML736754">
    <property type="protein sequence ID" value="KAE8406367.1"/>
    <property type="molecule type" value="Genomic_DNA"/>
</dbReference>
<organism evidence="1 2">
    <name type="scientific">Aspergillus pseudonomiae</name>
    <dbReference type="NCBI Taxonomy" id="1506151"/>
    <lineage>
        <taxon>Eukaryota</taxon>
        <taxon>Fungi</taxon>
        <taxon>Dikarya</taxon>
        <taxon>Ascomycota</taxon>
        <taxon>Pezizomycotina</taxon>
        <taxon>Eurotiomycetes</taxon>
        <taxon>Eurotiomycetidae</taxon>
        <taxon>Eurotiales</taxon>
        <taxon>Aspergillaceae</taxon>
        <taxon>Aspergillus</taxon>
        <taxon>Aspergillus subgen. Circumdati</taxon>
    </lineage>
</organism>
<reference evidence="1 2" key="1">
    <citation type="submission" date="2019-04" db="EMBL/GenBank/DDBJ databases">
        <authorList>
            <consortium name="DOE Joint Genome Institute"/>
            <person name="Mondo S."/>
            <person name="Kjaerbolling I."/>
            <person name="Vesth T."/>
            <person name="Frisvad J.C."/>
            <person name="Nybo J.L."/>
            <person name="Theobald S."/>
            <person name="Kildgaard S."/>
            <person name="Isbrandt T."/>
            <person name="Kuo A."/>
            <person name="Sato A."/>
            <person name="Lyhne E.K."/>
            <person name="Kogle M.E."/>
            <person name="Wiebenga A."/>
            <person name="Kun R.S."/>
            <person name="Lubbers R.J."/>
            <person name="Makela M.R."/>
            <person name="Barry K."/>
            <person name="Chovatia M."/>
            <person name="Clum A."/>
            <person name="Daum C."/>
            <person name="Haridas S."/>
            <person name="He G."/>
            <person name="LaButti K."/>
            <person name="Lipzen A."/>
            <person name="Riley R."/>
            <person name="Salamov A."/>
            <person name="Simmons B.A."/>
            <person name="Magnuson J.K."/>
            <person name="Henrissat B."/>
            <person name="Mortensen U.H."/>
            <person name="Larsen T.O."/>
            <person name="Devries R.P."/>
            <person name="Grigoriev I.V."/>
            <person name="Machida M."/>
            <person name="Baker S.E."/>
            <person name="Andersen M.R."/>
            <person name="Cantor M.N."/>
            <person name="Hua S.X."/>
        </authorList>
    </citation>
    <scope>NUCLEOTIDE SEQUENCE [LARGE SCALE GENOMIC DNA]</scope>
    <source>
        <strain evidence="1 2">CBS 119388</strain>
    </source>
</reference>
<dbReference type="Proteomes" id="UP000325579">
    <property type="component" value="Unassembled WGS sequence"/>
</dbReference>